<dbReference type="InterPro" id="IPR051012">
    <property type="entry name" value="CellSynth/LPSAsmb/PSIAsmb"/>
</dbReference>
<dbReference type="PANTHER" id="PTHR45586:SF1">
    <property type="entry name" value="LIPOPOLYSACCHARIDE ASSEMBLY PROTEIN B"/>
    <property type="match status" value="1"/>
</dbReference>
<evidence type="ECO:0000256" key="1">
    <source>
        <dbReference type="ARBA" id="ARBA00022737"/>
    </source>
</evidence>
<name>A0A254TGH1_9BURK</name>
<protein>
    <submittedName>
        <fullName evidence="5">Uncharacterized protein</fullName>
    </submittedName>
</protein>
<dbReference type="AlphaFoldDB" id="A0A254TGH1"/>
<feature type="chain" id="PRO_5012265063" evidence="4">
    <location>
        <begin position="22"/>
        <end position="211"/>
    </location>
</feature>
<keyword evidence="2 3" id="KW-0802">TPR repeat</keyword>
<dbReference type="PANTHER" id="PTHR45586">
    <property type="entry name" value="TPR REPEAT-CONTAINING PROTEIN PA4667"/>
    <property type="match status" value="1"/>
</dbReference>
<dbReference type="Proteomes" id="UP000197535">
    <property type="component" value="Unassembled WGS sequence"/>
</dbReference>
<gene>
    <name evidence="5" type="ORF">AYR66_13755</name>
</gene>
<feature type="repeat" description="TPR" evidence="3">
    <location>
        <begin position="125"/>
        <end position="158"/>
    </location>
</feature>
<evidence type="ECO:0000313" key="6">
    <source>
        <dbReference type="Proteomes" id="UP000197535"/>
    </source>
</evidence>
<evidence type="ECO:0000256" key="3">
    <source>
        <dbReference type="PROSITE-ProRule" id="PRU00339"/>
    </source>
</evidence>
<dbReference type="EMBL" id="LSTO01000001">
    <property type="protein sequence ID" value="OWW20392.1"/>
    <property type="molecule type" value="Genomic_DNA"/>
</dbReference>
<dbReference type="SUPFAM" id="SSF48452">
    <property type="entry name" value="TPR-like"/>
    <property type="match status" value="1"/>
</dbReference>
<dbReference type="Pfam" id="PF13414">
    <property type="entry name" value="TPR_11"/>
    <property type="match status" value="1"/>
</dbReference>
<proteinExistence type="predicted"/>
<dbReference type="InterPro" id="IPR019734">
    <property type="entry name" value="TPR_rpt"/>
</dbReference>
<accession>A0A254TGH1</accession>
<evidence type="ECO:0000256" key="2">
    <source>
        <dbReference type="ARBA" id="ARBA00022803"/>
    </source>
</evidence>
<organism evidence="5 6">
    <name type="scientific">Noviherbaspirillum denitrificans</name>
    <dbReference type="NCBI Taxonomy" id="1968433"/>
    <lineage>
        <taxon>Bacteria</taxon>
        <taxon>Pseudomonadati</taxon>
        <taxon>Pseudomonadota</taxon>
        <taxon>Betaproteobacteria</taxon>
        <taxon>Burkholderiales</taxon>
        <taxon>Oxalobacteraceae</taxon>
        <taxon>Noviherbaspirillum</taxon>
    </lineage>
</organism>
<keyword evidence="1" id="KW-0677">Repeat</keyword>
<keyword evidence="4" id="KW-0732">Signal</keyword>
<dbReference type="PROSITE" id="PS50005">
    <property type="entry name" value="TPR"/>
    <property type="match status" value="1"/>
</dbReference>
<keyword evidence="6" id="KW-1185">Reference proteome</keyword>
<reference evidence="5 6" key="1">
    <citation type="submission" date="2016-02" db="EMBL/GenBank/DDBJ databases">
        <authorList>
            <person name="Wen L."/>
            <person name="He K."/>
            <person name="Yang H."/>
        </authorList>
    </citation>
    <scope>NUCLEOTIDE SEQUENCE [LARGE SCALE GENOMIC DNA]</scope>
    <source>
        <strain evidence="5 6">TSA40</strain>
    </source>
</reference>
<evidence type="ECO:0000256" key="4">
    <source>
        <dbReference type="SAM" id="SignalP"/>
    </source>
</evidence>
<dbReference type="PROSITE" id="PS51257">
    <property type="entry name" value="PROKAR_LIPOPROTEIN"/>
    <property type="match status" value="1"/>
</dbReference>
<dbReference type="RefSeq" id="WP_088707277.1">
    <property type="nucleotide sequence ID" value="NZ_LSTO01000001.1"/>
</dbReference>
<feature type="signal peptide" evidence="4">
    <location>
        <begin position="1"/>
        <end position="21"/>
    </location>
</feature>
<sequence length="211" mass="23468">MIDAARSALFVALLSLSTSCAASYCGDLENAYGPFDYRERAIHADSLKLVESAHFTPEVEKLISGNRGALGADLDYTLRAFPNHPRALTSMARLALRTKGSKSNGMKYSFECYFNRALRFQPDDPAVHAIYGGFLSKLGRLDEAIEHLSEAVRLQPNDATSNYNLALVYFDKKDYAKAREHAKKAYEQDFPLPGLKNKLIQAGKWEEAPAK</sequence>
<evidence type="ECO:0000313" key="5">
    <source>
        <dbReference type="EMBL" id="OWW20392.1"/>
    </source>
</evidence>
<dbReference type="SMART" id="SM00028">
    <property type="entry name" value="TPR"/>
    <property type="match status" value="2"/>
</dbReference>
<comment type="caution">
    <text evidence="5">The sequence shown here is derived from an EMBL/GenBank/DDBJ whole genome shotgun (WGS) entry which is preliminary data.</text>
</comment>
<dbReference type="InterPro" id="IPR011990">
    <property type="entry name" value="TPR-like_helical_dom_sf"/>
</dbReference>
<dbReference type="OrthoDB" id="8525350at2"/>
<dbReference type="Gene3D" id="1.25.40.10">
    <property type="entry name" value="Tetratricopeptide repeat domain"/>
    <property type="match status" value="1"/>
</dbReference>